<dbReference type="EMBL" id="AGQV01000013">
    <property type="protein sequence ID" value="EHH67022.1"/>
    <property type="molecule type" value="Genomic_DNA"/>
</dbReference>
<reference evidence="1 2" key="1">
    <citation type="submission" date="2011-10" db="EMBL/GenBank/DDBJ databases">
        <title>Genome sequence of Gluconobacter morbifer G707, isolated from Drosophila gut.</title>
        <authorList>
            <person name="Lee W.-J."/>
            <person name="Kim E.-K."/>
        </authorList>
    </citation>
    <scope>NUCLEOTIDE SEQUENCE [LARGE SCALE GENOMIC DNA]</scope>
    <source>
        <strain evidence="1 2">G707</strain>
    </source>
</reference>
<dbReference type="RefSeq" id="WP_008852783.1">
    <property type="nucleotide sequence ID" value="NZ_AGQV01000013.1"/>
</dbReference>
<keyword evidence="2" id="KW-1185">Reference proteome</keyword>
<evidence type="ECO:0000313" key="2">
    <source>
        <dbReference type="Proteomes" id="UP000004949"/>
    </source>
</evidence>
<dbReference type="STRING" id="1088869.GMO_26420"/>
<proteinExistence type="predicted"/>
<sequence length="211" mass="21514">MDRAIVYAGSVPLDTDLLRVGRHGKSSIGQMADMVYGSGVTAATGLTCALSSDSLAVTVGAGSITAPGVMDVQTLGGNGGGLEADGATVTCQYINPAAQTVMLVGSGATYTVFAVCSEQDVDQTLLPFFNVSNPAQTQAGIGNDGTALPTRRQAGMTFVVSTVAPQAPAGGCVVALYTLTVAQGVTTLAGITPQPERVSGRRFPNWRRRLC</sequence>
<evidence type="ECO:0000313" key="1">
    <source>
        <dbReference type="EMBL" id="EHH67022.1"/>
    </source>
</evidence>
<dbReference type="eggNOG" id="ENOG5030MCA">
    <property type="taxonomic scope" value="Bacteria"/>
</dbReference>
<dbReference type="PATRIC" id="fig|1088869.3.peg.2633"/>
<organism evidence="1 2">
    <name type="scientific">Gluconobacter morbifer G707</name>
    <dbReference type="NCBI Taxonomy" id="1088869"/>
    <lineage>
        <taxon>Bacteria</taxon>
        <taxon>Pseudomonadati</taxon>
        <taxon>Pseudomonadota</taxon>
        <taxon>Alphaproteobacteria</taxon>
        <taxon>Acetobacterales</taxon>
        <taxon>Acetobacteraceae</taxon>
        <taxon>Gluconobacter</taxon>
    </lineage>
</organism>
<name>G6XMC4_9PROT</name>
<protein>
    <submittedName>
        <fullName evidence="1">Uncharacterized protein</fullName>
    </submittedName>
</protein>
<dbReference type="AlphaFoldDB" id="G6XMC4"/>
<comment type="caution">
    <text evidence="1">The sequence shown here is derived from an EMBL/GenBank/DDBJ whole genome shotgun (WGS) entry which is preliminary data.</text>
</comment>
<accession>G6XMC4</accession>
<gene>
    <name evidence="1" type="ORF">GMO_26420</name>
</gene>
<dbReference type="Proteomes" id="UP000004949">
    <property type="component" value="Unassembled WGS sequence"/>
</dbReference>